<dbReference type="GO" id="GO:0016020">
    <property type="term" value="C:membrane"/>
    <property type="evidence" value="ECO:0007669"/>
    <property type="project" value="InterPro"/>
</dbReference>
<comment type="caution">
    <text evidence="2">The sequence shown here is derived from an EMBL/GenBank/DDBJ whole genome shotgun (WGS) entry which is preliminary data.</text>
</comment>
<evidence type="ECO:0000313" key="3">
    <source>
        <dbReference type="Proteomes" id="UP000007151"/>
    </source>
</evidence>
<dbReference type="GO" id="GO:0046580">
    <property type="term" value="P:negative regulation of Ras protein signal transduction"/>
    <property type="evidence" value="ECO:0007669"/>
    <property type="project" value="TreeGrafter"/>
</dbReference>
<dbReference type="STRING" id="278856.A0A212EY65"/>
<dbReference type="Proteomes" id="UP000007151">
    <property type="component" value="Unassembled WGS sequence"/>
</dbReference>
<dbReference type="GO" id="GO:0040037">
    <property type="term" value="P:negative regulation of fibroblast growth factor receptor signaling pathway"/>
    <property type="evidence" value="ECO:0007669"/>
    <property type="project" value="TreeGrafter"/>
</dbReference>
<comment type="similarity">
    <text evidence="1">Belongs to the sprouty family.</text>
</comment>
<dbReference type="eggNOG" id="ENOG502T8CK">
    <property type="taxonomic scope" value="Eukaryota"/>
</dbReference>
<accession>A0A212EY65</accession>
<dbReference type="KEGG" id="dpl:KGM_205162"/>
<evidence type="ECO:0000256" key="1">
    <source>
        <dbReference type="ARBA" id="ARBA00010964"/>
    </source>
</evidence>
<keyword evidence="3" id="KW-1185">Reference proteome</keyword>
<dbReference type="GO" id="GO:0048513">
    <property type="term" value="P:animal organ development"/>
    <property type="evidence" value="ECO:0007669"/>
    <property type="project" value="TreeGrafter"/>
</dbReference>
<organism evidence="2 3">
    <name type="scientific">Danaus plexippus plexippus</name>
    <dbReference type="NCBI Taxonomy" id="278856"/>
    <lineage>
        <taxon>Eukaryota</taxon>
        <taxon>Metazoa</taxon>
        <taxon>Ecdysozoa</taxon>
        <taxon>Arthropoda</taxon>
        <taxon>Hexapoda</taxon>
        <taxon>Insecta</taxon>
        <taxon>Pterygota</taxon>
        <taxon>Neoptera</taxon>
        <taxon>Endopterygota</taxon>
        <taxon>Lepidoptera</taxon>
        <taxon>Glossata</taxon>
        <taxon>Ditrysia</taxon>
        <taxon>Papilionoidea</taxon>
        <taxon>Nymphalidae</taxon>
        <taxon>Danainae</taxon>
        <taxon>Danaini</taxon>
        <taxon>Danaina</taxon>
        <taxon>Danaus</taxon>
        <taxon>Danaus</taxon>
    </lineage>
</organism>
<protein>
    <submittedName>
        <fullName evidence="2">Sprouty</fullName>
    </submittedName>
</protein>
<proteinExistence type="inferred from homology"/>
<gene>
    <name evidence="2" type="ORF">KGM_205162</name>
</gene>
<dbReference type="GO" id="GO:0005829">
    <property type="term" value="C:cytosol"/>
    <property type="evidence" value="ECO:0007669"/>
    <property type="project" value="TreeGrafter"/>
</dbReference>
<reference evidence="2 3" key="1">
    <citation type="journal article" date="2011" name="Cell">
        <title>The monarch butterfly genome yields insights into long-distance migration.</title>
        <authorList>
            <person name="Zhan S."/>
            <person name="Merlin C."/>
            <person name="Boore J.L."/>
            <person name="Reppert S.M."/>
        </authorList>
    </citation>
    <scope>NUCLEOTIDE SEQUENCE [LARGE SCALE GENOMIC DNA]</scope>
    <source>
        <strain evidence="2">F-2</strain>
    </source>
</reference>
<name>A0A212EY65_DANPL</name>
<evidence type="ECO:0000313" key="2">
    <source>
        <dbReference type="EMBL" id="OWR46397.1"/>
    </source>
</evidence>
<dbReference type="AlphaFoldDB" id="A0A212EY65"/>
<dbReference type="Pfam" id="PF05210">
    <property type="entry name" value="Sprouty"/>
    <property type="match status" value="1"/>
</dbReference>
<dbReference type="PANTHER" id="PTHR12365:SF7">
    <property type="entry name" value="PROTEIN SPROUTY"/>
    <property type="match status" value="1"/>
</dbReference>
<dbReference type="InterPro" id="IPR051192">
    <property type="entry name" value="Sprouty_domain"/>
</dbReference>
<dbReference type="InterPro" id="IPR007875">
    <property type="entry name" value="Sprouty"/>
</dbReference>
<dbReference type="PANTHER" id="PTHR12365">
    <property type="entry name" value="SPROUTY"/>
    <property type="match status" value="1"/>
</dbReference>
<sequence>MCCAKALFYHCGSGEEEAGGSECSCGPRLAVVSALAVPLPCLCLYWPLRAVAAAGAALYARVRRPGCRCRAPPPSSSII</sequence>
<dbReference type="EMBL" id="AGBW02011630">
    <property type="protein sequence ID" value="OWR46397.1"/>
    <property type="molecule type" value="Genomic_DNA"/>
</dbReference>
<dbReference type="InParanoid" id="A0A212EY65"/>